<dbReference type="InterPro" id="IPR045051">
    <property type="entry name" value="SBT"/>
</dbReference>
<keyword evidence="4" id="KW-0378">Hydrolase</keyword>
<comment type="similarity">
    <text evidence="2">Belongs to the peptidase S8 family.</text>
</comment>
<keyword evidence="4" id="KW-0645">Protease</keyword>
<dbReference type="OrthoDB" id="1925414at2759"/>
<dbReference type="PANTHER" id="PTHR10795">
    <property type="entry name" value="PROPROTEIN CONVERTASE SUBTILISIN/KEXIN"/>
    <property type="match status" value="1"/>
</dbReference>
<name>A0A5N5IAY8_9ROSA</name>
<dbReference type="Gene3D" id="3.40.50.200">
    <property type="entry name" value="Peptidase S8/S53 domain"/>
    <property type="match status" value="1"/>
</dbReference>
<evidence type="ECO:0000313" key="4">
    <source>
        <dbReference type="EMBL" id="KAB2632614.1"/>
    </source>
</evidence>
<reference evidence="4 5" key="1">
    <citation type="submission" date="2019-09" db="EMBL/GenBank/DDBJ databases">
        <authorList>
            <person name="Ou C."/>
        </authorList>
    </citation>
    <scope>NUCLEOTIDE SEQUENCE [LARGE SCALE GENOMIC DNA]</scope>
    <source>
        <strain evidence="4">S2</strain>
        <tissue evidence="4">Leaf</tissue>
    </source>
</reference>
<dbReference type="Proteomes" id="UP000327157">
    <property type="component" value="Chromosome 6"/>
</dbReference>
<dbReference type="EMBL" id="SMOL01000120">
    <property type="protein sequence ID" value="KAB2632614.1"/>
    <property type="molecule type" value="Genomic_DNA"/>
</dbReference>
<evidence type="ECO:0000256" key="2">
    <source>
        <dbReference type="ARBA" id="ARBA00011073"/>
    </source>
</evidence>
<keyword evidence="3" id="KW-0732">Signal</keyword>
<evidence type="ECO:0000313" key="5">
    <source>
        <dbReference type="Proteomes" id="UP000327157"/>
    </source>
</evidence>
<keyword evidence="5" id="KW-1185">Reference proteome</keyword>
<evidence type="ECO:0000256" key="3">
    <source>
        <dbReference type="ARBA" id="ARBA00022729"/>
    </source>
</evidence>
<dbReference type="GO" id="GO:0004252">
    <property type="term" value="F:serine-type endopeptidase activity"/>
    <property type="evidence" value="ECO:0007669"/>
    <property type="project" value="InterPro"/>
</dbReference>
<dbReference type="AlphaFoldDB" id="A0A5N5IAY8"/>
<organism evidence="4 5">
    <name type="scientific">Pyrus ussuriensis x Pyrus communis</name>
    <dbReference type="NCBI Taxonomy" id="2448454"/>
    <lineage>
        <taxon>Eukaryota</taxon>
        <taxon>Viridiplantae</taxon>
        <taxon>Streptophyta</taxon>
        <taxon>Embryophyta</taxon>
        <taxon>Tracheophyta</taxon>
        <taxon>Spermatophyta</taxon>
        <taxon>Magnoliopsida</taxon>
        <taxon>eudicotyledons</taxon>
        <taxon>Gunneridae</taxon>
        <taxon>Pentapetalae</taxon>
        <taxon>rosids</taxon>
        <taxon>fabids</taxon>
        <taxon>Rosales</taxon>
        <taxon>Rosaceae</taxon>
        <taxon>Amygdaloideae</taxon>
        <taxon>Maleae</taxon>
        <taxon>Pyrus</taxon>
    </lineage>
</organism>
<dbReference type="GO" id="GO:0006508">
    <property type="term" value="P:proteolysis"/>
    <property type="evidence" value="ECO:0007669"/>
    <property type="project" value="UniProtKB-KW"/>
</dbReference>
<reference evidence="4 5" key="3">
    <citation type="submission" date="2019-11" db="EMBL/GenBank/DDBJ databases">
        <title>A de novo genome assembly of a pear dwarfing rootstock.</title>
        <authorList>
            <person name="Wang F."/>
            <person name="Wang J."/>
            <person name="Li S."/>
            <person name="Zhang Y."/>
            <person name="Fang M."/>
            <person name="Ma L."/>
            <person name="Zhao Y."/>
            <person name="Jiang S."/>
        </authorList>
    </citation>
    <scope>NUCLEOTIDE SEQUENCE [LARGE SCALE GENOMIC DNA]</scope>
    <source>
        <strain evidence="4">S2</strain>
        <tissue evidence="4">Leaf</tissue>
    </source>
</reference>
<reference evidence="5" key="2">
    <citation type="submission" date="2019-10" db="EMBL/GenBank/DDBJ databases">
        <title>A de novo genome assembly of a pear dwarfing rootstock.</title>
        <authorList>
            <person name="Wang F."/>
            <person name="Wang J."/>
            <person name="Li S."/>
            <person name="Zhang Y."/>
            <person name="Fang M."/>
            <person name="Ma L."/>
            <person name="Zhao Y."/>
            <person name="Jiang S."/>
        </authorList>
    </citation>
    <scope>NUCLEOTIDE SEQUENCE [LARGE SCALE GENOMIC DNA]</scope>
</reference>
<evidence type="ECO:0000256" key="1">
    <source>
        <dbReference type="ARBA" id="ARBA00004613"/>
    </source>
</evidence>
<dbReference type="InterPro" id="IPR036852">
    <property type="entry name" value="Peptidase_S8/S53_dom_sf"/>
</dbReference>
<gene>
    <name evidence="4" type="ORF">D8674_028861</name>
</gene>
<comment type="caution">
    <text evidence="4">The sequence shown here is derived from an EMBL/GenBank/DDBJ whole genome shotgun (WGS) entry which is preliminary data.</text>
</comment>
<accession>A0A5N5IAY8</accession>
<sequence length="108" mass="11778">METKEGFLSTHPQKNVSLLTTHSPDCLGLHQGYGLWKRANYGEGMIIEHLDTSIGLNYPSFSDEGVSTPPAKWKGKCDFNGTMCNNKLIGAQNFLGAEEGNITGTPFD</sequence>
<protein>
    <submittedName>
        <fullName evidence="4">Subtilisin-like protease SDD1</fullName>
    </submittedName>
</protein>
<dbReference type="GO" id="GO:0005576">
    <property type="term" value="C:extracellular region"/>
    <property type="evidence" value="ECO:0007669"/>
    <property type="project" value="UniProtKB-SubCell"/>
</dbReference>
<proteinExistence type="inferred from homology"/>
<comment type="subcellular location">
    <subcellularLocation>
        <location evidence="1">Secreted</location>
    </subcellularLocation>
</comment>